<protein>
    <recommendedName>
        <fullName evidence="1">Carbamoyl-phosphate synthase small subunit N-terminal domain-containing protein</fullName>
    </recommendedName>
</protein>
<comment type="caution">
    <text evidence="2">The sequence shown here is derived from an EMBL/GenBank/DDBJ whole genome shotgun (WGS) entry which is preliminary data.</text>
</comment>
<feature type="non-terminal residue" evidence="2">
    <location>
        <position position="43"/>
    </location>
</feature>
<organism evidence="2">
    <name type="scientific">marine sediment metagenome</name>
    <dbReference type="NCBI Taxonomy" id="412755"/>
    <lineage>
        <taxon>unclassified sequences</taxon>
        <taxon>metagenomes</taxon>
        <taxon>ecological metagenomes</taxon>
    </lineage>
</organism>
<accession>X1IV88</accession>
<dbReference type="Pfam" id="PF00988">
    <property type="entry name" value="CPSase_sm_chain"/>
    <property type="match status" value="1"/>
</dbReference>
<reference evidence="2" key="1">
    <citation type="journal article" date="2014" name="Front. Microbiol.">
        <title>High frequency of phylogenetically diverse reductive dehalogenase-homologous genes in deep subseafloor sedimentary metagenomes.</title>
        <authorList>
            <person name="Kawai M."/>
            <person name="Futagami T."/>
            <person name="Toyoda A."/>
            <person name="Takaki Y."/>
            <person name="Nishi S."/>
            <person name="Hori S."/>
            <person name="Arai W."/>
            <person name="Tsubouchi T."/>
            <person name="Morono Y."/>
            <person name="Uchiyama I."/>
            <person name="Ito T."/>
            <person name="Fujiyama A."/>
            <person name="Inagaki F."/>
            <person name="Takami H."/>
        </authorList>
    </citation>
    <scope>NUCLEOTIDE SEQUENCE</scope>
    <source>
        <strain evidence="2">Expedition CK06-06</strain>
    </source>
</reference>
<dbReference type="Gene3D" id="3.50.30.20">
    <property type="entry name" value="Carbamoyl-phosphate synthase small subunit, N-terminal domain"/>
    <property type="match status" value="1"/>
</dbReference>
<dbReference type="InterPro" id="IPR036480">
    <property type="entry name" value="CarbP_synth_ssu_N_sf"/>
</dbReference>
<feature type="domain" description="Carbamoyl-phosphate synthase small subunit N-terminal" evidence="1">
    <location>
        <begin position="7"/>
        <end position="43"/>
    </location>
</feature>
<gene>
    <name evidence="2" type="ORF">S03H2_68765</name>
</gene>
<dbReference type="InterPro" id="IPR002474">
    <property type="entry name" value="CarbamoylP_synth_ssu_N"/>
</dbReference>
<dbReference type="AlphaFoldDB" id="X1IV88"/>
<evidence type="ECO:0000259" key="1">
    <source>
        <dbReference type="Pfam" id="PF00988"/>
    </source>
</evidence>
<name>X1IV88_9ZZZZ</name>
<evidence type="ECO:0000313" key="2">
    <source>
        <dbReference type="EMBL" id="GAH86361.1"/>
    </source>
</evidence>
<dbReference type="EMBL" id="BARU01045275">
    <property type="protein sequence ID" value="GAH86361.1"/>
    <property type="molecule type" value="Genomic_DNA"/>
</dbReference>
<dbReference type="SUPFAM" id="SSF52021">
    <property type="entry name" value="Carbamoyl phosphate synthetase, small subunit N-terminal domain"/>
    <property type="match status" value="1"/>
</dbReference>
<proteinExistence type="predicted"/>
<sequence length="43" mass="4771">MNKRALLVLADGSFYQGYSFGAEADAYGEVVFNTNMVGYQEML</sequence>